<comment type="caution">
    <text evidence="1">The sequence shown here is derived from an EMBL/GenBank/DDBJ whole genome shotgun (WGS) entry which is preliminary data.</text>
</comment>
<accession>B1T0Q3</accession>
<dbReference type="SUPFAM" id="SSF48452">
    <property type="entry name" value="TPR-like"/>
    <property type="match status" value="1"/>
</dbReference>
<dbReference type="Proteomes" id="UP000004814">
    <property type="component" value="Unassembled WGS sequence"/>
</dbReference>
<dbReference type="Gene3D" id="1.25.40.10">
    <property type="entry name" value="Tetratricopeptide repeat domain"/>
    <property type="match status" value="1"/>
</dbReference>
<evidence type="ECO:0000313" key="1">
    <source>
        <dbReference type="EMBL" id="EDT42878.1"/>
    </source>
</evidence>
<organism evidence="1 2">
    <name type="scientific">Burkholderia ambifaria MEX-5</name>
    <dbReference type="NCBI Taxonomy" id="396597"/>
    <lineage>
        <taxon>Bacteria</taxon>
        <taxon>Pseudomonadati</taxon>
        <taxon>Pseudomonadota</taxon>
        <taxon>Betaproteobacteria</taxon>
        <taxon>Burkholderiales</taxon>
        <taxon>Burkholderiaceae</taxon>
        <taxon>Burkholderia</taxon>
        <taxon>Burkholderia cepacia complex</taxon>
    </lineage>
</organism>
<protein>
    <submittedName>
        <fullName evidence="1">Uncharacterized protein</fullName>
    </submittedName>
</protein>
<dbReference type="PATRIC" id="fig|396597.7.peg.6986"/>
<dbReference type="RefSeq" id="WP_006757360.1">
    <property type="nucleotide sequence ID" value="NZ_ABLK01000027.1"/>
</dbReference>
<dbReference type="InterPro" id="IPR011990">
    <property type="entry name" value="TPR-like_helical_dom_sf"/>
</dbReference>
<gene>
    <name evidence="1" type="ORF">BamMEX5DRAFT_1369</name>
</gene>
<sequence>MFHIRRPPIRQSRARGTGAARAKLQDLTVQFRAAMTLRDYLLALKLARHALGHTPGNMTILGEHAPCLMRTGAYEEAYRAYRQILDAPPAQRAHASDTWLDCLGEVCG</sequence>
<dbReference type="EMBL" id="ABLK01000027">
    <property type="protein sequence ID" value="EDT42878.1"/>
    <property type="molecule type" value="Genomic_DNA"/>
</dbReference>
<evidence type="ECO:0000313" key="2">
    <source>
        <dbReference type="Proteomes" id="UP000004814"/>
    </source>
</evidence>
<proteinExistence type="predicted"/>
<reference evidence="1 2" key="1">
    <citation type="submission" date="2008-03" db="EMBL/GenBank/DDBJ databases">
        <title>Sequencing of the draft genome and assembly of Burkholderia ambifaria MEX-5.</title>
        <authorList>
            <consortium name="US DOE Joint Genome Institute (JGI-PGF)"/>
            <person name="Copeland A."/>
            <person name="Lucas S."/>
            <person name="Lapidus A."/>
            <person name="Glavina del Rio T."/>
            <person name="Dalin E."/>
            <person name="Tice H."/>
            <person name="Bruce D."/>
            <person name="Goodwin L."/>
            <person name="Pitluck S."/>
            <person name="Larimer F."/>
            <person name="Land M.L."/>
            <person name="Hauser L."/>
            <person name="Tiedje J."/>
            <person name="Richardson P."/>
        </authorList>
    </citation>
    <scope>NUCLEOTIDE SEQUENCE [LARGE SCALE GENOMIC DNA]</scope>
    <source>
        <strain evidence="1 2">MEX-5</strain>
    </source>
</reference>
<name>B1T0Q3_9BURK</name>
<dbReference type="AlphaFoldDB" id="B1T0Q3"/>